<evidence type="ECO:0000313" key="1">
    <source>
        <dbReference type="EMBL" id="GBL98467.1"/>
    </source>
</evidence>
<keyword evidence="2" id="KW-1185">Reference proteome</keyword>
<dbReference type="Proteomes" id="UP000499080">
    <property type="component" value="Unassembled WGS sequence"/>
</dbReference>
<protein>
    <submittedName>
        <fullName evidence="1">Uncharacterized protein</fullName>
    </submittedName>
</protein>
<dbReference type="EMBL" id="BGPR01000140">
    <property type="protein sequence ID" value="GBL98467.1"/>
    <property type="molecule type" value="Genomic_DNA"/>
</dbReference>
<gene>
    <name evidence="1" type="ORF">AVEN_111599_1</name>
</gene>
<reference evidence="1 2" key="1">
    <citation type="journal article" date="2019" name="Sci. Rep.">
        <title>Orb-weaving spider Araneus ventricosus genome elucidates the spidroin gene catalogue.</title>
        <authorList>
            <person name="Kono N."/>
            <person name="Nakamura H."/>
            <person name="Ohtoshi R."/>
            <person name="Moran D.A.P."/>
            <person name="Shinohara A."/>
            <person name="Yoshida Y."/>
            <person name="Fujiwara M."/>
            <person name="Mori M."/>
            <person name="Tomita M."/>
            <person name="Arakawa K."/>
        </authorList>
    </citation>
    <scope>NUCLEOTIDE SEQUENCE [LARGE SCALE GENOMIC DNA]</scope>
</reference>
<evidence type="ECO:0000313" key="2">
    <source>
        <dbReference type="Proteomes" id="UP000499080"/>
    </source>
</evidence>
<dbReference type="AlphaFoldDB" id="A0A4Y2C3Z9"/>
<name>A0A4Y2C3Z9_ARAVE</name>
<comment type="caution">
    <text evidence="1">The sequence shown here is derived from an EMBL/GenBank/DDBJ whole genome shotgun (WGS) entry which is preliminary data.</text>
</comment>
<accession>A0A4Y2C3Z9</accession>
<organism evidence="1 2">
    <name type="scientific">Araneus ventricosus</name>
    <name type="common">Orbweaver spider</name>
    <name type="synonym">Epeira ventricosa</name>
    <dbReference type="NCBI Taxonomy" id="182803"/>
    <lineage>
        <taxon>Eukaryota</taxon>
        <taxon>Metazoa</taxon>
        <taxon>Ecdysozoa</taxon>
        <taxon>Arthropoda</taxon>
        <taxon>Chelicerata</taxon>
        <taxon>Arachnida</taxon>
        <taxon>Araneae</taxon>
        <taxon>Araneomorphae</taxon>
        <taxon>Entelegynae</taxon>
        <taxon>Araneoidea</taxon>
        <taxon>Araneidae</taxon>
        <taxon>Araneus</taxon>
    </lineage>
</organism>
<sequence>MLEHPLCTNFAITKLFVDYVMHTVSLLIDPSTTISRVVIRQIHRRNLGTVGHKVRLPRAWTVLDIYASCFITLTPPEYGAPCDTLLSVHLFHSAINL</sequence>
<proteinExistence type="predicted"/>